<evidence type="ECO:0000256" key="4">
    <source>
        <dbReference type="ARBA" id="ARBA00022723"/>
    </source>
</evidence>
<feature type="transmembrane region" description="Helical" evidence="13">
    <location>
        <begin position="1025"/>
        <end position="1043"/>
    </location>
</feature>
<evidence type="ECO:0000256" key="13">
    <source>
        <dbReference type="SAM" id="Phobius"/>
    </source>
</evidence>
<evidence type="ECO:0000256" key="1">
    <source>
        <dbReference type="ARBA" id="ARBA00004141"/>
    </source>
</evidence>
<dbReference type="Proteomes" id="UP000626109">
    <property type="component" value="Unassembled WGS sequence"/>
</dbReference>
<keyword evidence="5 11" id="KW-0863">Zinc-finger</keyword>
<dbReference type="Pfam" id="PF00654">
    <property type="entry name" value="Voltage_CLC"/>
    <property type="match status" value="1"/>
</dbReference>
<reference evidence="15" key="1">
    <citation type="submission" date="2021-02" db="EMBL/GenBank/DDBJ databases">
        <authorList>
            <person name="Dougan E. K."/>
            <person name="Rhodes N."/>
            <person name="Thang M."/>
            <person name="Chan C."/>
        </authorList>
    </citation>
    <scope>NUCLEOTIDE SEQUENCE</scope>
</reference>
<dbReference type="GO" id="GO:0005794">
    <property type="term" value="C:Golgi apparatus"/>
    <property type="evidence" value="ECO:0007669"/>
    <property type="project" value="TreeGrafter"/>
</dbReference>
<dbReference type="InterPro" id="IPR013083">
    <property type="entry name" value="Znf_RING/FYVE/PHD"/>
</dbReference>
<evidence type="ECO:0000259" key="14">
    <source>
        <dbReference type="PROSITE" id="PS50145"/>
    </source>
</evidence>
<dbReference type="GO" id="GO:0005247">
    <property type="term" value="F:voltage-gated chloride channel activity"/>
    <property type="evidence" value="ECO:0007669"/>
    <property type="project" value="TreeGrafter"/>
</dbReference>
<keyword evidence="6 11" id="KW-0862">Zinc</keyword>
<feature type="non-terminal residue" evidence="15">
    <location>
        <position position="1089"/>
    </location>
</feature>
<evidence type="ECO:0000256" key="9">
    <source>
        <dbReference type="ARBA" id="ARBA00023136"/>
    </source>
</evidence>
<feature type="zinc finger region" description="TRAF-type" evidence="11">
    <location>
        <begin position="29"/>
        <end position="65"/>
    </location>
</feature>
<comment type="caution">
    <text evidence="15">The sequence shown here is derived from an EMBL/GenBank/DDBJ whole genome shotgun (WGS) entry which is preliminary data.</text>
</comment>
<feature type="region of interest" description="Disordered" evidence="12">
    <location>
        <begin position="333"/>
        <end position="422"/>
    </location>
</feature>
<feature type="transmembrane region" description="Helical" evidence="13">
    <location>
        <begin position="958"/>
        <end position="980"/>
    </location>
</feature>
<dbReference type="PANTHER" id="PTHR45711">
    <property type="entry name" value="CHLORIDE CHANNEL PROTEIN"/>
    <property type="match status" value="1"/>
</dbReference>
<evidence type="ECO:0000256" key="10">
    <source>
        <dbReference type="ARBA" id="ARBA00023214"/>
    </source>
</evidence>
<evidence type="ECO:0000256" key="7">
    <source>
        <dbReference type="ARBA" id="ARBA00022989"/>
    </source>
</evidence>
<dbReference type="InterPro" id="IPR001293">
    <property type="entry name" value="Znf_TRAF"/>
</dbReference>
<feature type="compositionally biased region" description="Low complexity" evidence="12">
    <location>
        <begin position="333"/>
        <end position="356"/>
    </location>
</feature>
<keyword evidence="7 13" id="KW-1133">Transmembrane helix</keyword>
<keyword evidence="9 13" id="KW-0472">Membrane</keyword>
<dbReference type="GO" id="GO:0005769">
    <property type="term" value="C:early endosome"/>
    <property type="evidence" value="ECO:0007669"/>
    <property type="project" value="TreeGrafter"/>
</dbReference>
<name>A0A813LUG2_POLGL</name>
<dbReference type="GO" id="GO:0005886">
    <property type="term" value="C:plasma membrane"/>
    <property type="evidence" value="ECO:0007669"/>
    <property type="project" value="TreeGrafter"/>
</dbReference>
<dbReference type="InterPro" id="IPR014743">
    <property type="entry name" value="Cl-channel_core"/>
</dbReference>
<keyword evidence="8" id="KW-0406">Ion transport</keyword>
<dbReference type="SUPFAM" id="SSF81340">
    <property type="entry name" value="Clc chloride channel"/>
    <property type="match status" value="1"/>
</dbReference>
<sequence length="1089" mass="115698">MLYFSWKVFIRQRCSDCGTIVHLGQLQEHLEVQCAEHVIPCPLSVHGCLDRIPRRLVDDHLQRCCGSHLSQLCAALAVRDAEIEVLKMEALRMREEFEQRLSTLEERGAGGLFGFPGTAPHGPGSQENGGQRLRARLGHPGTGFRHSGHSEADRGGQRGDIDEVVSPLRHISPQPSTLLGRPVGVHPSTRPAEPPAALLSSVPPPSGLDLSDFLNPRVRLPGEAEILELPRSRDMVMFPGPVWDHALAAAPPSALQTLMLLREGGVSQVHHLASTRLFGHGSTAGPLPRSPGGGVELPSGGHTESRLPRGPSWAPPGASAHRTGWVASISTASLQQPTPLSPPQRQAEHQAQQQAAHMTGPNGSHSMHPRTLLLGDDSPGTPTAAGPSRPLRSHRFDSPVSSPLHGGSEGMRDAGGEAIKDRDCAGTHGQHVMQLADATGLPPGLLSVPSRGASPSDLLRRLKVAEWRRHAVAELRKPKPNGIRSPSGGTFTRQVTPPTGDIAASSSGTQLPAVLPVLPVLTGRPSWDSLSAPAEALQEINAAAPPARVSAHWAGLRTVELQDEEHSHAQATSRQVVRGCLARCWWGAQGWILAIGVGICTSLAGALIEFGVAHLSSVRFGYCSGNPLASYRGCSDDRWVFWGTGFVGFVANIGLGTCMAFASAFLVYRFAPAASGSGIPEVKTILNGFVMPDVVSLRTLLVKIPGLMLSVAAGMSLGKEGPLVHVAVCIAQQLSSIFPQFQNEAKRREMFSAAAAAGVSTAFGAPLGGVLFSLEEVSSFFPSRTLIRAFTAAMAAAIVLSVLNTNSNTKGLTLFSVEYSTAVHPIEYIGFALLGVAGGVIGAAFNALNVRWSAFRMRPAFRKRVHPLVEVTLIAVVTLLTSWPLRLTRQLSADSIHAMFESCDKGSGKQLRGYFGLCTAEDAYAPASRELLQSLALAALVRLLQTILTFGTACPAGLFVPSLFTGACIGRFMGVVLQAANQGHALFPRDVEPGVYSMVGAAAVLGGVCRVTISLVAIMLELTGGMTYIVPFMIAVLIAKTVGDSLNEGIYDLYIVLKGYPFLQEELDVTFTERCCDIMETGLTKLDVC</sequence>
<keyword evidence="3 13" id="KW-0812">Transmembrane</keyword>
<evidence type="ECO:0000256" key="3">
    <source>
        <dbReference type="ARBA" id="ARBA00022692"/>
    </source>
</evidence>
<feature type="transmembrane region" description="Helical" evidence="13">
    <location>
        <begin position="750"/>
        <end position="774"/>
    </location>
</feature>
<dbReference type="PANTHER" id="PTHR45711:SF6">
    <property type="entry name" value="CHLORIDE CHANNEL PROTEIN"/>
    <property type="match status" value="1"/>
</dbReference>
<dbReference type="PROSITE" id="PS50145">
    <property type="entry name" value="ZF_TRAF"/>
    <property type="match status" value="1"/>
</dbReference>
<feature type="compositionally biased region" description="Basic and acidic residues" evidence="12">
    <location>
        <begin position="148"/>
        <end position="161"/>
    </location>
</feature>
<dbReference type="AlphaFoldDB" id="A0A813LUG2"/>
<dbReference type="GO" id="GO:0008270">
    <property type="term" value="F:zinc ion binding"/>
    <property type="evidence" value="ECO:0007669"/>
    <property type="project" value="UniProtKB-KW"/>
</dbReference>
<feature type="domain" description="TRAF-type" evidence="14">
    <location>
        <begin position="29"/>
        <end position="65"/>
    </location>
</feature>
<evidence type="ECO:0000256" key="6">
    <source>
        <dbReference type="ARBA" id="ARBA00022833"/>
    </source>
</evidence>
<evidence type="ECO:0000313" key="16">
    <source>
        <dbReference type="Proteomes" id="UP000626109"/>
    </source>
</evidence>
<feature type="region of interest" description="Disordered" evidence="12">
    <location>
        <begin position="279"/>
        <end position="321"/>
    </location>
</feature>
<keyword evidence="4 11" id="KW-0479">Metal-binding</keyword>
<protein>
    <recommendedName>
        <fullName evidence="14">TRAF-type domain-containing protein</fullName>
    </recommendedName>
</protein>
<feature type="transmembrane region" description="Helical" evidence="13">
    <location>
        <begin position="786"/>
        <end position="806"/>
    </location>
</feature>
<dbReference type="Gene3D" id="3.30.40.10">
    <property type="entry name" value="Zinc/RING finger domain, C3HC4 (zinc finger)"/>
    <property type="match status" value="1"/>
</dbReference>
<evidence type="ECO:0000256" key="5">
    <source>
        <dbReference type="ARBA" id="ARBA00022771"/>
    </source>
</evidence>
<evidence type="ECO:0000256" key="2">
    <source>
        <dbReference type="ARBA" id="ARBA00022448"/>
    </source>
</evidence>
<dbReference type="PRINTS" id="PR00762">
    <property type="entry name" value="CLCHANNEL"/>
</dbReference>
<dbReference type="Gene3D" id="1.10.3080.10">
    <property type="entry name" value="Clc chloride channel"/>
    <property type="match status" value="1"/>
</dbReference>
<dbReference type="EMBL" id="CAJNNW010036892">
    <property type="protein sequence ID" value="CAE8738143.1"/>
    <property type="molecule type" value="Genomic_DNA"/>
</dbReference>
<feature type="compositionally biased region" description="Basic and acidic residues" evidence="12">
    <location>
        <begin position="410"/>
        <end position="422"/>
    </location>
</feature>
<dbReference type="InterPro" id="IPR001807">
    <property type="entry name" value="ClC"/>
</dbReference>
<organism evidence="15 16">
    <name type="scientific">Polarella glacialis</name>
    <name type="common">Dinoflagellate</name>
    <dbReference type="NCBI Taxonomy" id="89957"/>
    <lineage>
        <taxon>Eukaryota</taxon>
        <taxon>Sar</taxon>
        <taxon>Alveolata</taxon>
        <taxon>Dinophyceae</taxon>
        <taxon>Suessiales</taxon>
        <taxon>Suessiaceae</taxon>
        <taxon>Polarella</taxon>
    </lineage>
</organism>
<evidence type="ECO:0000256" key="12">
    <source>
        <dbReference type="SAM" id="MobiDB-lite"/>
    </source>
</evidence>
<feature type="transmembrane region" description="Helical" evidence="13">
    <location>
        <begin position="868"/>
        <end position="885"/>
    </location>
</feature>
<gene>
    <name evidence="15" type="ORF">PGLA2088_LOCUS49064</name>
</gene>
<accession>A0A813LUG2</accession>
<evidence type="ECO:0000256" key="11">
    <source>
        <dbReference type="PROSITE-ProRule" id="PRU00207"/>
    </source>
</evidence>
<proteinExistence type="predicted"/>
<evidence type="ECO:0000256" key="8">
    <source>
        <dbReference type="ARBA" id="ARBA00023065"/>
    </source>
</evidence>
<feature type="region of interest" description="Disordered" evidence="12">
    <location>
        <begin position="109"/>
        <end position="195"/>
    </location>
</feature>
<evidence type="ECO:0000313" key="15">
    <source>
        <dbReference type="EMBL" id="CAE8738143.1"/>
    </source>
</evidence>
<feature type="transmembrane region" description="Helical" evidence="13">
    <location>
        <begin position="826"/>
        <end position="848"/>
    </location>
</feature>
<comment type="subcellular location">
    <subcellularLocation>
        <location evidence="1">Membrane</location>
        <topology evidence="1">Multi-pass membrane protein</topology>
    </subcellularLocation>
</comment>
<feature type="transmembrane region" description="Helical" evidence="13">
    <location>
        <begin position="995"/>
        <end position="1018"/>
    </location>
</feature>
<feature type="transmembrane region" description="Helical" evidence="13">
    <location>
        <begin position="590"/>
        <end position="612"/>
    </location>
</feature>
<feature type="transmembrane region" description="Helical" evidence="13">
    <location>
        <begin position="639"/>
        <end position="668"/>
    </location>
</feature>
<keyword evidence="10" id="KW-0868">Chloride</keyword>
<keyword evidence="2" id="KW-0813">Transport</keyword>